<dbReference type="Proteomes" id="UP001610444">
    <property type="component" value="Unassembled WGS sequence"/>
</dbReference>
<evidence type="ECO:0000313" key="2">
    <source>
        <dbReference type="Proteomes" id="UP001610444"/>
    </source>
</evidence>
<comment type="caution">
    <text evidence="1">The sequence shown here is derived from an EMBL/GenBank/DDBJ whole genome shotgun (WGS) entry which is preliminary data.</text>
</comment>
<keyword evidence="2" id="KW-1185">Reference proteome</keyword>
<dbReference type="EMBL" id="JBFXLR010000001">
    <property type="protein sequence ID" value="KAL2861992.1"/>
    <property type="molecule type" value="Genomic_DNA"/>
</dbReference>
<reference evidence="1 2" key="1">
    <citation type="submission" date="2024-07" db="EMBL/GenBank/DDBJ databases">
        <title>Section-level genome sequencing and comparative genomics of Aspergillus sections Usti and Cavernicolus.</title>
        <authorList>
            <consortium name="Lawrence Berkeley National Laboratory"/>
            <person name="Nybo J.L."/>
            <person name="Vesth T.C."/>
            <person name="Theobald S."/>
            <person name="Frisvad J.C."/>
            <person name="Larsen T.O."/>
            <person name="Kjaerboelling I."/>
            <person name="Rothschild-Mancinelli K."/>
            <person name="Lyhne E.K."/>
            <person name="Kogle M.E."/>
            <person name="Barry K."/>
            <person name="Clum A."/>
            <person name="Na H."/>
            <person name="Ledsgaard L."/>
            <person name="Lin J."/>
            <person name="Lipzen A."/>
            <person name="Kuo A."/>
            <person name="Riley R."/>
            <person name="Mondo S."/>
            <person name="LaButti K."/>
            <person name="Haridas S."/>
            <person name="Pangalinan J."/>
            <person name="Salamov A.A."/>
            <person name="Simmons B.A."/>
            <person name="Magnuson J.K."/>
            <person name="Chen J."/>
            <person name="Drula E."/>
            <person name="Henrissat B."/>
            <person name="Wiebenga A."/>
            <person name="Lubbers R.J."/>
            <person name="Gomes A.C."/>
            <person name="Macurrencykelacurrency M.R."/>
            <person name="Stajich J."/>
            <person name="Grigoriev I.V."/>
            <person name="Mortensen U.H."/>
            <person name="De vries R.P."/>
            <person name="Baker S.E."/>
            <person name="Andersen M.R."/>
        </authorList>
    </citation>
    <scope>NUCLEOTIDE SEQUENCE [LARGE SCALE GENOMIC DNA]</scope>
    <source>
        <strain evidence="1 2">CBS 756.74</strain>
    </source>
</reference>
<proteinExistence type="predicted"/>
<accession>A0ABR4LC96</accession>
<protein>
    <submittedName>
        <fullName evidence="1">Uncharacterized protein</fullName>
    </submittedName>
</protein>
<dbReference type="RefSeq" id="XP_070906082.1">
    <property type="nucleotide sequence ID" value="XM_071036514.1"/>
</dbReference>
<dbReference type="GeneID" id="98151678"/>
<gene>
    <name evidence="1" type="ORF">BJX68DRAFT_14329</name>
</gene>
<evidence type="ECO:0000313" key="1">
    <source>
        <dbReference type="EMBL" id="KAL2861992.1"/>
    </source>
</evidence>
<name>A0ABR4LC96_9EURO</name>
<organism evidence="1 2">
    <name type="scientific">Aspergillus pseudodeflectus</name>
    <dbReference type="NCBI Taxonomy" id="176178"/>
    <lineage>
        <taxon>Eukaryota</taxon>
        <taxon>Fungi</taxon>
        <taxon>Dikarya</taxon>
        <taxon>Ascomycota</taxon>
        <taxon>Pezizomycotina</taxon>
        <taxon>Eurotiomycetes</taxon>
        <taxon>Eurotiomycetidae</taxon>
        <taxon>Eurotiales</taxon>
        <taxon>Aspergillaceae</taxon>
        <taxon>Aspergillus</taxon>
        <taxon>Aspergillus subgen. Nidulantes</taxon>
    </lineage>
</organism>
<sequence>MLVACSQRALGYSEVACASRASDSPNAELVTGISSRFAIYSLTEARNEGASGMVITGRGTARLSNKLPNDQRLVFNLALALERRSRTYSTCNASSALRLYFSLALENASSDRRNAIAFLGHDDESEAANSLKRRIRLRFWYASREDGVRRSSCRGSLSASWTNVKSLTCCRDTSRDPVTKVVHKYSKNCSLTFNALRRSYQNWPNDFPDRIAP</sequence>